<sequence>MSLASSRLGRPTGKKSPRLRLPPSRSVFSLKGPGVTGTKLRPAGTVVARLLLAVPRQVRKSGTASSSSRGERAFGAAGEASARCAQAWAQCPRPLFSGHATTSNNVSDKAQHRELADSCTRTHIVEQDGEGFRGVEPKLLKEMFAWGGCRVRMAKEMSGLVALPVGACCGDDIEGGGVRGGAQVGEVGLRSVLEQGQGLAGSLAKKEVAEDRAEVAVGTDGDGEE</sequence>
<dbReference type="AlphaFoldDB" id="K0SZI9"/>
<comment type="caution">
    <text evidence="2">The sequence shown here is derived from an EMBL/GenBank/DDBJ whole genome shotgun (WGS) entry which is preliminary data.</text>
</comment>
<accession>K0SZI9</accession>
<evidence type="ECO:0000256" key="1">
    <source>
        <dbReference type="SAM" id="MobiDB-lite"/>
    </source>
</evidence>
<dbReference type="Proteomes" id="UP000266841">
    <property type="component" value="Unassembled WGS sequence"/>
</dbReference>
<feature type="region of interest" description="Disordered" evidence="1">
    <location>
        <begin position="1"/>
        <end position="35"/>
    </location>
</feature>
<organism evidence="2 3">
    <name type="scientific">Thalassiosira oceanica</name>
    <name type="common">Marine diatom</name>
    <dbReference type="NCBI Taxonomy" id="159749"/>
    <lineage>
        <taxon>Eukaryota</taxon>
        <taxon>Sar</taxon>
        <taxon>Stramenopiles</taxon>
        <taxon>Ochrophyta</taxon>
        <taxon>Bacillariophyta</taxon>
        <taxon>Coscinodiscophyceae</taxon>
        <taxon>Thalassiosirophycidae</taxon>
        <taxon>Thalassiosirales</taxon>
        <taxon>Thalassiosiraceae</taxon>
        <taxon>Thalassiosira</taxon>
    </lineage>
</organism>
<gene>
    <name evidence="2" type="ORF">THAOC_12618</name>
</gene>
<evidence type="ECO:0000313" key="3">
    <source>
        <dbReference type="Proteomes" id="UP000266841"/>
    </source>
</evidence>
<keyword evidence="3" id="KW-1185">Reference proteome</keyword>
<proteinExistence type="predicted"/>
<dbReference type="EMBL" id="AGNL01014937">
    <property type="protein sequence ID" value="EJK66466.1"/>
    <property type="molecule type" value="Genomic_DNA"/>
</dbReference>
<evidence type="ECO:0000313" key="2">
    <source>
        <dbReference type="EMBL" id="EJK66466.1"/>
    </source>
</evidence>
<reference evidence="2 3" key="1">
    <citation type="journal article" date="2012" name="Genome Biol.">
        <title>Genome and low-iron response of an oceanic diatom adapted to chronic iron limitation.</title>
        <authorList>
            <person name="Lommer M."/>
            <person name="Specht M."/>
            <person name="Roy A.S."/>
            <person name="Kraemer L."/>
            <person name="Andreson R."/>
            <person name="Gutowska M.A."/>
            <person name="Wolf J."/>
            <person name="Bergner S.V."/>
            <person name="Schilhabel M.B."/>
            <person name="Klostermeier U.C."/>
            <person name="Beiko R.G."/>
            <person name="Rosenstiel P."/>
            <person name="Hippler M."/>
            <person name="Laroche J."/>
        </authorList>
    </citation>
    <scope>NUCLEOTIDE SEQUENCE [LARGE SCALE GENOMIC DNA]</scope>
    <source>
        <strain evidence="2 3">CCMP1005</strain>
    </source>
</reference>
<name>K0SZI9_THAOC</name>
<protein>
    <submittedName>
        <fullName evidence="2">Uncharacterized protein</fullName>
    </submittedName>
</protein>